<dbReference type="GO" id="GO:0008168">
    <property type="term" value="F:methyltransferase activity"/>
    <property type="evidence" value="ECO:0007669"/>
    <property type="project" value="UniProtKB-KW"/>
</dbReference>
<evidence type="ECO:0000256" key="4">
    <source>
        <dbReference type="SAM" id="MobiDB-lite"/>
    </source>
</evidence>
<dbReference type="SUPFAM" id="SSF53335">
    <property type="entry name" value="S-adenosyl-L-methionine-dependent methyltransferases"/>
    <property type="match status" value="1"/>
</dbReference>
<dbReference type="Pfam" id="PF00145">
    <property type="entry name" value="DNA_methylase"/>
    <property type="match status" value="1"/>
</dbReference>
<feature type="compositionally biased region" description="Basic residues" evidence="4">
    <location>
        <begin position="509"/>
        <end position="528"/>
    </location>
</feature>
<keyword evidence="1 5" id="KW-0489">Methyltransferase</keyword>
<sequence>MALEGVLGTPCLLHGDDLRHRRDRLHPGPRAGADPNQRARRAGQGRRTDPRRHGLRAVHVGGIGGTLIRHKGIDTVTVAEMFAGVGGSGDGIKRVPGTELIFGANHFEPAQWTYMENHPDVQFWLGDVQKPDAVEKFPYSTFFWASPACPRFSTARGDKRWFDKENQMALWDLDDMTEDEKAGVRSRALMEKVVTYLRYCQERYGRPVLGFGVENVIQACLWVHWDRWIRELRKLGYIIQVHALNAMHAQGRTTQLTPQSRDRLMVSAVHESVGRVPNYPKWFDPFAWCLKHQGWIQARQAWKTPGQDMGAYGKHGQYLYVCPQPSCGNQEVKPPALRGGNDRLDRPRHAYRQPQEDEGQARGHGTEDARPRPRWCDEALDHAVPVARGRHLERRPNERDRPGADVDHAGVAGPRRPMRRPRRQDGAASQRPQADQHDPPGRRRCFPSGLVPQPVPIRPSAAVRPVHGPHGNAGRGRLQPRARVQAGHGAARVPDARRRRRPEVEARVRGPRALRHRERLLPRARRAPRLGAARVSDAQQRQQG</sequence>
<name>A0A4R4W5M7_9ACTN</name>
<evidence type="ECO:0000256" key="2">
    <source>
        <dbReference type="ARBA" id="ARBA00022679"/>
    </source>
</evidence>
<evidence type="ECO:0000256" key="1">
    <source>
        <dbReference type="ARBA" id="ARBA00022603"/>
    </source>
</evidence>
<keyword evidence="6" id="KW-1185">Reference proteome</keyword>
<dbReference type="Proteomes" id="UP000294543">
    <property type="component" value="Unassembled WGS sequence"/>
</dbReference>
<feature type="compositionally biased region" description="Basic and acidic residues" evidence="4">
    <location>
        <begin position="359"/>
        <end position="373"/>
    </location>
</feature>
<gene>
    <name evidence="5" type="ORF">E1294_45240</name>
</gene>
<accession>A0A4R4W5M7</accession>
<feature type="region of interest" description="Disordered" evidence="4">
    <location>
        <begin position="386"/>
        <end position="544"/>
    </location>
</feature>
<feature type="region of interest" description="Disordered" evidence="4">
    <location>
        <begin position="331"/>
        <end position="373"/>
    </location>
</feature>
<reference evidence="5 6" key="1">
    <citation type="submission" date="2019-03" db="EMBL/GenBank/DDBJ databases">
        <title>Draft genome sequences of novel Actinobacteria.</title>
        <authorList>
            <person name="Sahin N."/>
            <person name="Ay H."/>
            <person name="Saygin H."/>
        </authorList>
    </citation>
    <scope>NUCLEOTIDE SEQUENCE [LARGE SCALE GENOMIC DNA]</scope>
    <source>
        <strain evidence="5 6">KC712</strain>
    </source>
</reference>
<evidence type="ECO:0000313" key="6">
    <source>
        <dbReference type="Proteomes" id="UP000294543"/>
    </source>
</evidence>
<keyword evidence="3" id="KW-0680">Restriction system</keyword>
<evidence type="ECO:0000313" key="5">
    <source>
        <dbReference type="EMBL" id="TDD11323.1"/>
    </source>
</evidence>
<protein>
    <submittedName>
        <fullName evidence="5">DNA cytosine methyltransferase</fullName>
    </submittedName>
</protein>
<dbReference type="GO" id="GO:0032259">
    <property type="term" value="P:methylation"/>
    <property type="evidence" value="ECO:0007669"/>
    <property type="project" value="UniProtKB-KW"/>
</dbReference>
<dbReference type="InterPro" id="IPR001525">
    <property type="entry name" value="C5_MeTfrase"/>
</dbReference>
<comment type="caution">
    <text evidence="5">The sequence shown here is derived from an EMBL/GenBank/DDBJ whole genome shotgun (WGS) entry which is preliminary data.</text>
</comment>
<dbReference type="GO" id="GO:0009307">
    <property type="term" value="P:DNA restriction-modification system"/>
    <property type="evidence" value="ECO:0007669"/>
    <property type="project" value="UniProtKB-KW"/>
</dbReference>
<dbReference type="Gene3D" id="3.40.50.150">
    <property type="entry name" value="Vaccinia Virus protein VP39"/>
    <property type="match status" value="1"/>
</dbReference>
<organism evidence="5 6">
    <name type="scientific">Nonomuraea diastatica</name>
    <dbReference type="NCBI Taxonomy" id="1848329"/>
    <lineage>
        <taxon>Bacteria</taxon>
        <taxon>Bacillati</taxon>
        <taxon>Actinomycetota</taxon>
        <taxon>Actinomycetes</taxon>
        <taxon>Streptosporangiales</taxon>
        <taxon>Streptosporangiaceae</taxon>
        <taxon>Nonomuraea</taxon>
    </lineage>
</organism>
<dbReference type="AlphaFoldDB" id="A0A4R4W5M7"/>
<feature type="region of interest" description="Disordered" evidence="4">
    <location>
        <begin position="19"/>
        <end position="55"/>
    </location>
</feature>
<keyword evidence="2 5" id="KW-0808">Transferase</keyword>
<dbReference type="InterPro" id="IPR029063">
    <property type="entry name" value="SAM-dependent_MTases_sf"/>
</dbReference>
<proteinExistence type="predicted"/>
<evidence type="ECO:0000256" key="3">
    <source>
        <dbReference type="ARBA" id="ARBA00022747"/>
    </source>
</evidence>
<dbReference type="OrthoDB" id="9813719at2"/>
<feature type="compositionally biased region" description="Basic and acidic residues" evidence="4">
    <location>
        <begin position="394"/>
        <end position="408"/>
    </location>
</feature>
<dbReference type="EMBL" id="SMKP01000220">
    <property type="protein sequence ID" value="TDD11323.1"/>
    <property type="molecule type" value="Genomic_DNA"/>
</dbReference>